<protein>
    <submittedName>
        <fullName evidence="2">Uncharacterized protein</fullName>
    </submittedName>
</protein>
<dbReference type="Proteomes" id="UP000813462">
    <property type="component" value="Unassembled WGS sequence"/>
</dbReference>
<sequence length="106" mass="12121">MAPSHLAIRCTVDFNLPQCFDMSYIDSNSGKKKEKKKRHIMIHKAILRSLERFFGVPIEQYTRDFPTWLSALQARVLLLLIPRLENCHEVAKKLKANGTGAEVCHG</sequence>
<evidence type="ECO:0000313" key="3">
    <source>
        <dbReference type="Proteomes" id="UP000813462"/>
    </source>
</evidence>
<evidence type="ECO:0000313" key="2">
    <source>
        <dbReference type="EMBL" id="KAH7533451.1"/>
    </source>
</evidence>
<dbReference type="GO" id="GO:0009570">
    <property type="term" value="C:chloroplast stroma"/>
    <property type="evidence" value="ECO:0007669"/>
    <property type="project" value="TreeGrafter"/>
</dbReference>
<evidence type="ECO:0000256" key="1">
    <source>
        <dbReference type="ARBA" id="ARBA00022917"/>
    </source>
</evidence>
<dbReference type="SUPFAM" id="SSF55681">
    <property type="entry name" value="Class II aaRS and biotin synthetases"/>
    <property type="match status" value="1"/>
</dbReference>
<dbReference type="InterPro" id="IPR045864">
    <property type="entry name" value="aa-tRNA-synth_II/BPL/LPL"/>
</dbReference>
<gene>
    <name evidence="2" type="ORF">FEM48_Zijuj04G0131900</name>
</gene>
<dbReference type="PANTHER" id="PTHR11451">
    <property type="entry name" value="THREONINE-TRNA LIGASE"/>
    <property type="match status" value="1"/>
</dbReference>
<dbReference type="GO" id="GO:0006435">
    <property type="term" value="P:threonyl-tRNA aminoacylation"/>
    <property type="evidence" value="ECO:0007669"/>
    <property type="project" value="TreeGrafter"/>
</dbReference>
<organism evidence="2 3">
    <name type="scientific">Ziziphus jujuba var. spinosa</name>
    <dbReference type="NCBI Taxonomy" id="714518"/>
    <lineage>
        <taxon>Eukaryota</taxon>
        <taxon>Viridiplantae</taxon>
        <taxon>Streptophyta</taxon>
        <taxon>Embryophyta</taxon>
        <taxon>Tracheophyta</taxon>
        <taxon>Spermatophyta</taxon>
        <taxon>Magnoliopsida</taxon>
        <taxon>eudicotyledons</taxon>
        <taxon>Gunneridae</taxon>
        <taxon>Pentapetalae</taxon>
        <taxon>rosids</taxon>
        <taxon>fabids</taxon>
        <taxon>Rosales</taxon>
        <taxon>Rhamnaceae</taxon>
        <taxon>Paliureae</taxon>
        <taxon>Ziziphus</taxon>
    </lineage>
</organism>
<dbReference type="EMBL" id="JAEACU010000004">
    <property type="protein sequence ID" value="KAH7533451.1"/>
    <property type="molecule type" value="Genomic_DNA"/>
</dbReference>
<accession>A0A978VK32</accession>
<dbReference type="AlphaFoldDB" id="A0A978VK32"/>
<dbReference type="PANTHER" id="PTHR11451:SF44">
    <property type="entry name" value="THREONINE--TRNA LIGASE, CHLOROPLASTIC_MITOCHONDRIAL 2"/>
    <property type="match status" value="1"/>
</dbReference>
<proteinExistence type="predicted"/>
<name>A0A978VK32_ZIZJJ</name>
<dbReference type="Gene3D" id="3.30.930.10">
    <property type="entry name" value="Bira Bifunctional Protein, Domain 2"/>
    <property type="match status" value="1"/>
</dbReference>
<reference evidence="2" key="1">
    <citation type="journal article" date="2021" name="Front. Plant Sci.">
        <title>Chromosome-Scale Genome Assembly for Chinese Sour Jujube and Insights Into Its Genome Evolution and Domestication Signature.</title>
        <authorList>
            <person name="Shen L.-Y."/>
            <person name="Luo H."/>
            <person name="Wang X.-L."/>
            <person name="Wang X.-M."/>
            <person name="Qiu X.-J."/>
            <person name="Liu H."/>
            <person name="Zhou S.-S."/>
            <person name="Jia K.-H."/>
            <person name="Nie S."/>
            <person name="Bao Y.-T."/>
            <person name="Zhang R.-G."/>
            <person name="Yun Q.-Z."/>
            <person name="Chai Y.-H."/>
            <person name="Lu J.-Y."/>
            <person name="Li Y."/>
            <person name="Zhao S.-W."/>
            <person name="Mao J.-F."/>
            <person name="Jia S.-G."/>
            <person name="Mao Y.-M."/>
        </authorList>
    </citation>
    <scope>NUCLEOTIDE SEQUENCE</scope>
    <source>
        <strain evidence="2">AT0</strain>
        <tissue evidence="2">Leaf</tissue>
    </source>
</reference>
<comment type="caution">
    <text evidence="2">The sequence shown here is derived from an EMBL/GenBank/DDBJ whole genome shotgun (WGS) entry which is preliminary data.</text>
</comment>
<keyword evidence="1" id="KW-0648">Protein biosynthesis</keyword>
<dbReference type="GO" id="GO:0004829">
    <property type="term" value="F:threonine-tRNA ligase activity"/>
    <property type="evidence" value="ECO:0007669"/>
    <property type="project" value="TreeGrafter"/>
</dbReference>